<feature type="domain" description="YubB ferredoxin-like" evidence="1">
    <location>
        <begin position="105"/>
        <end position="157"/>
    </location>
</feature>
<dbReference type="SUPFAM" id="SSF160940">
    <property type="entry name" value="Api92-like"/>
    <property type="match status" value="1"/>
</dbReference>
<dbReference type="EMBL" id="KC008572">
    <property type="protein sequence ID" value="AGF85401.1"/>
    <property type="molecule type" value="Genomic_DNA"/>
</dbReference>
<dbReference type="Gene3D" id="3.30.70.1270">
    <property type="entry name" value="Api92-like domains"/>
    <property type="match status" value="1"/>
</dbReference>
<dbReference type="Proteomes" id="UP000241071">
    <property type="component" value="Segment"/>
</dbReference>
<proteinExistence type="predicted"/>
<gene>
    <name evidence="2" type="ORF">glt_00592</name>
</gene>
<keyword evidence="3" id="KW-1185">Reference proteome</keyword>
<dbReference type="InterPro" id="IPR041329">
    <property type="entry name" value="YubB_C"/>
</dbReference>
<evidence type="ECO:0000313" key="2">
    <source>
        <dbReference type="EMBL" id="AGF85401.1"/>
    </source>
</evidence>
<sequence length="226" mass="26957">MSFILNMNQKIDLNLIYILTTLFVISKMPNHVANHVIIKGDFDVLKKFWNIATTKTKNNSRGQFCYENLYPVPKDENWYSWCIENWGNKWGCYDVVEKKIDIENNIIELYYDTAWSPSEPFWCKITKKYNFEVTNYFHDEGSCFCGHHVYNNGNVSSREEHINYQNEEDIFKRYAHICGRDKWYDSDDYSSDEGDESDNSKVMNQMKNNNIFFCVKKYIIIIIINI</sequence>
<evidence type="ECO:0000313" key="3">
    <source>
        <dbReference type="Proteomes" id="UP000241071"/>
    </source>
</evidence>
<evidence type="ECO:0000259" key="1">
    <source>
        <dbReference type="Pfam" id="PF18406"/>
    </source>
</evidence>
<name>M1PN39_9VIRU</name>
<dbReference type="Pfam" id="PF18406">
    <property type="entry name" value="DUF1281_C"/>
    <property type="match status" value="1"/>
</dbReference>
<reference evidence="2 3" key="1">
    <citation type="submission" date="2012-10" db="EMBL/GenBank/DDBJ databases">
        <title>Complete genome sequence of Moumouvirus goulette.</title>
        <authorList>
            <person name="Fournous G."/>
            <person name="Bougalmi M."/>
            <person name="Colson P."/>
        </authorList>
    </citation>
    <scope>NUCLEOTIDE SEQUENCE [LARGE SCALE GENOMIC DNA]</scope>
</reference>
<protein>
    <recommendedName>
        <fullName evidence="1">YubB ferredoxin-like domain-containing protein</fullName>
    </recommendedName>
</protein>
<accession>M1PN39</accession>
<organism evidence="2 3">
    <name type="scientific">Moumouvirus goulette</name>
    <dbReference type="NCBI Taxonomy" id="1247379"/>
    <lineage>
        <taxon>Viruses</taxon>
        <taxon>Varidnaviria</taxon>
        <taxon>Bamfordvirae</taxon>
        <taxon>Nucleocytoviricota</taxon>
        <taxon>Megaviricetes</taxon>
        <taxon>Imitervirales</taxon>
        <taxon>Mimiviridae</taxon>
        <taxon>Megamimivirinae</taxon>
        <taxon>Moumouvirus</taxon>
        <taxon>Moumouvirus goulettemassiliense</taxon>
    </lineage>
</organism>